<dbReference type="AlphaFoldDB" id="A0A0F9HVW4"/>
<protein>
    <submittedName>
        <fullName evidence="2">Uncharacterized protein</fullName>
    </submittedName>
</protein>
<dbReference type="EMBL" id="LAZR01014014">
    <property type="protein sequence ID" value="KKM19332.1"/>
    <property type="molecule type" value="Genomic_DNA"/>
</dbReference>
<dbReference type="Pfam" id="PF03692">
    <property type="entry name" value="CxxCxxCC"/>
    <property type="match status" value="1"/>
</dbReference>
<organism evidence="2">
    <name type="scientific">marine sediment metagenome</name>
    <dbReference type="NCBI Taxonomy" id="412755"/>
    <lineage>
        <taxon>unclassified sequences</taxon>
        <taxon>metagenomes</taxon>
        <taxon>ecological metagenomes</taxon>
    </lineage>
</organism>
<evidence type="ECO:0000313" key="2">
    <source>
        <dbReference type="EMBL" id="KKM19332.1"/>
    </source>
</evidence>
<feature type="compositionally biased region" description="Basic and acidic residues" evidence="1">
    <location>
        <begin position="11"/>
        <end position="21"/>
    </location>
</feature>
<accession>A0A0F9HVW4</accession>
<name>A0A0F9HVW4_9ZZZZ</name>
<sequence>KSVETNYQPQPKEKHERRETMGKQSRKKKQRRASATSSPSTADLLRAIYDHVPNIKCKGLCHPTCASIPVQHVEYAHIVVNGLVEIDENHILGVQGGKHIILGDASKGGVCPMLKDKRCSIHDLRPLICRIYGVAEGLACEFGCKSEGMITRKEVDLLMDELEQINKEVLDE</sequence>
<comment type="caution">
    <text evidence="2">The sequence shown here is derived from an EMBL/GenBank/DDBJ whole genome shotgun (WGS) entry which is preliminary data.</text>
</comment>
<feature type="non-terminal residue" evidence="2">
    <location>
        <position position="1"/>
    </location>
</feature>
<evidence type="ECO:0000256" key="1">
    <source>
        <dbReference type="SAM" id="MobiDB-lite"/>
    </source>
</evidence>
<feature type="region of interest" description="Disordered" evidence="1">
    <location>
        <begin position="1"/>
        <end position="40"/>
    </location>
</feature>
<proteinExistence type="predicted"/>
<gene>
    <name evidence="2" type="ORF">LCGC14_1656780</name>
</gene>
<reference evidence="2" key="1">
    <citation type="journal article" date="2015" name="Nature">
        <title>Complex archaea that bridge the gap between prokaryotes and eukaryotes.</title>
        <authorList>
            <person name="Spang A."/>
            <person name="Saw J.H."/>
            <person name="Jorgensen S.L."/>
            <person name="Zaremba-Niedzwiedzka K."/>
            <person name="Martijn J."/>
            <person name="Lind A.E."/>
            <person name="van Eijk R."/>
            <person name="Schleper C."/>
            <person name="Guy L."/>
            <person name="Ettema T.J."/>
        </authorList>
    </citation>
    <scope>NUCLEOTIDE SEQUENCE</scope>
</reference>
<dbReference type="InterPro" id="IPR005358">
    <property type="entry name" value="Puta_zinc/iron-chelating_dom"/>
</dbReference>